<keyword evidence="1" id="KW-0347">Helicase</keyword>
<keyword evidence="1" id="KW-0547">Nucleotide-binding</keyword>
<dbReference type="EMBL" id="JAMZIH010008481">
    <property type="protein sequence ID" value="KAJ1672048.1"/>
    <property type="molecule type" value="Genomic_DNA"/>
</dbReference>
<keyword evidence="1" id="KW-0067">ATP-binding</keyword>
<evidence type="ECO:0000313" key="2">
    <source>
        <dbReference type="Proteomes" id="UP001145114"/>
    </source>
</evidence>
<evidence type="ECO:0000313" key="1">
    <source>
        <dbReference type="EMBL" id="KAJ1672048.1"/>
    </source>
</evidence>
<dbReference type="Proteomes" id="UP001145114">
    <property type="component" value="Unassembled WGS sequence"/>
</dbReference>
<keyword evidence="2" id="KW-1185">Reference proteome</keyword>
<accession>A0ACC1HAL6</accession>
<keyword evidence="1" id="KW-0378">Hydrolase</keyword>
<dbReference type="EC" id="3.6.4.13" evidence="1"/>
<reference evidence="1" key="1">
    <citation type="submission" date="2022-06" db="EMBL/GenBank/DDBJ databases">
        <title>Phylogenomic reconstructions and comparative analyses of Kickxellomycotina fungi.</title>
        <authorList>
            <person name="Reynolds N.K."/>
            <person name="Stajich J.E."/>
            <person name="Barry K."/>
            <person name="Grigoriev I.V."/>
            <person name="Crous P."/>
            <person name="Smith M.E."/>
        </authorList>
    </citation>
    <scope>NUCLEOTIDE SEQUENCE</scope>
    <source>
        <strain evidence="1">RSA 2271</strain>
    </source>
</reference>
<feature type="non-terminal residue" evidence="1">
    <location>
        <position position="302"/>
    </location>
</feature>
<organism evidence="1 2">
    <name type="scientific">Spiromyces aspiralis</name>
    <dbReference type="NCBI Taxonomy" id="68401"/>
    <lineage>
        <taxon>Eukaryota</taxon>
        <taxon>Fungi</taxon>
        <taxon>Fungi incertae sedis</taxon>
        <taxon>Zoopagomycota</taxon>
        <taxon>Kickxellomycotina</taxon>
        <taxon>Kickxellomycetes</taxon>
        <taxon>Kickxellales</taxon>
        <taxon>Kickxellaceae</taxon>
        <taxon>Spiromyces</taxon>
    </lineage>
</organism>
<gene>
    <name evidence="1" type="primary">DBP7_3</name>
    <name evidence="1" type="ORF">EV182_007315</name>
</gene>
<name>A0ACC1HAL6_9FUNG</name>
<sequence>MVPGIVIGGDKKQSEKARLRKGITILACTPGRLLDHLQSTQSFRVDNLRWLVLDEADRLLELGFEQTLKSILELLDSKGKAGKLRRDRQGVSESAMSVEFPQTSNGRQTILCSATLPDNVRQLANQSLDRPITFNAATTSPTAVGGDPAGKDGDNTDEKGQMYSIPSQLEQTCIITPAKLRLVTLISLLKIILRDAPLAKILVFMSNCDSVDYYQHLIATATELNSEGNDGSGSESSDDDDDDVARVIKRLSGKPKSDKKPKFADKQKPPKSKRDNFKKNKANQEDEEDPIWLPSVMLAAGD</sequence>
<proteinExistence type="predicted"/>
<comment type="caution">
    <text evidence="1">The sequence shown here is derived from an EMBL/GenBank/DDBJ whole genome shotgun (WGS) entry which is preliminary data.</text>
</comment>
<protein>
    <submittedName>
        <fullName evidence="1">ATP-dependent RNA helicase dbp7</fullName>
        <ecNumber evidence="1">3.6.4.13</ecNumber>
    </submittedName>
</protein>